<dbReference type="HOGENOM" id="CLU_001265_46_1_1"/>
<dbReference type="InterPro" id="IPR036259">
    <property type="entry name" value="MFS_trans_sf"/>
</dbReference>
<name>A0A0C3GUZ9_OIDMZ</name>
<feature type="domain" description="Major facilitator superfamily (MFS) profile" evidence="7">
    <location>
        <begin position="27"/>
        <end position="433"/>
    </location>
</feature>
<organism evidence="8 9">
    <name type="scientific">Oidiodendron maius (strain Zn)</name>
    <dbReference type="NCBI Taxonomy" id="913774"/>
    <lineage>
        <taxon>Eukaryota</taxon>
        <taxon>Fungi</taxon>
        <taxon>Dikarya</taxon>
        <taxon>Ascomycota</taxon>
        <taxon>Pezizomycotina</taxon>
        <taxon>Leotiomycetes</taxon>
        <taxon>Leotiomycetes incertae sedis</taxon>
        <taxon>Myxotrichaceae</taxon>
        <taxon>Oidiodendron</taxon>
    </lineage>
</organism>
<dbReference type="InParanoid" id="A0A0C3GUZ9"/>
<accession>A0A0C3GUZ9</accession>
<feature type="transmembrane region" description="Helical" evidence="6">
    <location>
        <begin position="178"/>
        <end position="198"/>
    </location>
</feature>
<dbReference type="GO" id="GO:0046943">
    <property type="term" value="F:carboxylic acid transmembrane transporter activity"/>
    <property type="evidence" value="ECO:0007669"/>
    <property type="project" value="TreeGrafter"/>
</dbReference>
<feature type="transmembrane region" description="Helical" evidence="6">
    <location>
        <begin position="25"/>
        <end position="46"/>
    </location>
</feature>
<evidence type="ECO:0000256" key="4">
    <source>
        <dbReference type="ARBA" id="ARBA00023136"/>
    </source>
</evidence>
<evidence type="ECO:0000313" key="9">
    <source>
        <dbReference type="Proteomes" id="UP000054321"/>
    </source>
</evidence>
<dbReference type="SUPFAM" id="SSF103473">
    <property type="entry name" value="MFS general substrate transporter"/>
    <property type="match status" value="1"/>
</dbReference>
<feature type="transmembrane region" description="Helical" evidence="6">
    <location>
        <begin position="312"/>
        <end position="330"/>
    </location>
</feature>
<reference evidence="9" key="2">
    <citation type="submission" date="2015-01" db="EMBL/GenBank/DDBJ databases">
        <title>Evolutionary Origins and Diversification of the Mycorrhizal Mutualists.</title>
        <authorList>
            <consortium name="DOE Joint Genome Institute"/>
            <consortium name="Mycorrhizal Genomics Consortium"/>
            <person name="Kohler A."/>
            <person name="Kuo A."/>
            <person name="Nagy L.G."/>
            <person name="Floudas D."/>
            <person name="Copeland A."/>
            <person name="Barry K.W."/>
            <person name="Cichocki N."/>
            <person name="Veneault-Fourrey C."/>
            <person name="LaButti K."/>
            <person name="Lindquist E.A."/>
            <person name="Lipzen A."/>
            <person name="Lundell T."/>
            <person name="Morin E."/>
            <person name="Murat C."/>
            <person name="Riley R."/>
            <person name="Ohm R."/>
            <person name="Sun H."/>
            <person name="Tunlid A."/>
            <person name="Henrissat B."/>
            <person name="Grigoriev I.V."/>
            <person name="Hibbett D.S."/>
            <person name="Martin F."/>
        </authorList>
    </citation>
    <scope>NUCLEOTIDE SEQUENCE [LARGE SCALE GENOMIC DNA]</scope>
    <source>
        <strain evidence="9">Zn</strain>
    </source>
</reference>
<gene>
    <name evidence="8" type="ORF">OIDMADRAFT_35153</name>
</gene>
<dbReference type="AlphaFoldDB" id="A0A0C3GUZ9"/>
<evidence type="ECO:0000256" key="1">
    <source>
        <dbReference type="ARBA" id="ARBA00004141"/>
    </source>
</evidence>
<dbReference type="PANTHER" id="PTHR23508">
    <property type="entry name" value="CARBOXYLIC ACID TRANSPORTER PROTEIN HOMOLOG"/>
    <property type="match status" value="1"/>
</dbReference>
<keyword evidence="3 6" id="KW-1133">Transmembrane helix</keyword>
<evidence type="ECO:0000313" key="8">
    <source>
        <dbReference type="EMBL" id="KIM94101.1"/>
    </source>
</evidence>
<feature type="transmembrane region" description="Helical" evidence="6">
    <location>
        <begin position="407"/>
        <end position="429"/>
    </location>
</feature>
<evidence type="ECO:0000256" key="3">
    <source>
        <dbReference type="ARBA" id="ARBA00022989"/>
    </source>
</evidence>
<feature type="transmembrane region" description="Helical" evidence="6">
    <location>
        <begin position="285"/>
        <end position="305"/>
    </location>
</feature>
<dbReference type="EMBL" id="KN832891">
    <property type="protein sequence ID" value="KIM94101.1"/>
    <property type="molecule type" value="Genomic_DNA"/>
</dbReference>
<feature type="region of interest" description="Disordered" evidence="5">
    <location>
        <begin position="445"/>
        <end position="489"/>
    </location>
</feature>
<evidence type="ECO:0000256" key="5">
    <source>
        <dbReference type="SAM" id="MobiDB-lite"/>
    </source>
</evidence>
<feature type="transmembrane region" description="Helical" evidence="6">
    <location>
        <begin position="149"/>
        <end position="172"/>
    </location>
</feature>
<feature type="transmembrane region" description="Helical" evidence="6">
    <location>
        <begin position="242"/>
        <end position="265"/>
    </location>
</feature>
<dbReference type="OrthoDB" id="5296287at2759"/>
<dbReference type="GO" id="GO:0005886">
    <property type="term" value="C:plasma membrane"/>
    <property type="evidence" value="ECO:0007669"/>
    <property type="project" value="TreeGrafter"/>
</dbReference>
<protein>
    <recommendedName>
        <fullName evidence="7">Major facilitator superfamily (MFS) profile domain-containing protein</fullName>
    </recommendedName>
</protein>
<feature type="transmembrane region" description="Helical" evidence="6">
    <location>
        <begin position="118"/>
        <end position="137"/>
    </location>
</feature>
<dbReference type="Gene3D" id="1.20.1250.20">
    <property type="entry name" value="MFS general substrate transporter like domains"/>
    <property type="match status" value="2"/>
</dbReference>
<feature type="transmembrane region" description="Helical" evidence="6">
    <location>
        <begin position="92"/>
        <end position="112"/>
    </location>
</feature>
<feature type="transmembrane region" description="Helical" evidence="6">
    <location>
        <begin position="368"/>
        <end position="387"/>
    </location>
</feature>
<proteinExistence type="predicted"/>
<evidence type="ECO:0000256" key="6">
    <source>
        <dbReference type="SAM" id="Phobius"/>
    </source>
</evidence>
<sequence>MTARNSLTGGLQSFATALHMKPFQALIWFTCWSAWTIASLQFYLLPFTLSNIAKYLNVKQSRISEVNTYTMLSRSLGAVIFGVLSDQYGRKIPLLIDLVCLGVFSLCSGFIHTYSQLIGVRLLFGIAYGGVYGLMMATVLESVPRKARGIVGGFTQQGFAAGYLLASGFHLAMSQYKWQALFWLGAGLTVPVFILRLLTPSFSVTAAAVEGEDGGELGHVSSAAAVGGNLSFMKKLKFALRYHWGVFLYMIALTACFNTMGHGSFDLYPTFLVTQRKLTIKEETWVTIILQSGGISGAIVGGYLGGRFSLKWVAFCSAVFSGPWLPLYALPRSWNLLALGAFFMQFGYGGAIGNLGNILQQICPHPGIRAAFGGVAYNLGNAISSIAPTIETKLGERFPLADGTPDYAGTQLILVGIMVGLLCICLGLMPSKSLNQNWDIEDPNAEIPHLPEDVVHEEELKDSARKPTYGEGSEAASGEAVHVENSSKG</sequence>
<evidence type="ECO:0000256" key="2">
    <source>
        <dbReference type="ARBA" id="ARBA00022692"/>
    </source>
</evidence>
<reference evidence="8 9" key="1">
    <citation type="submission" date="2014-04" db="EMBL/GenBank/DDBJ databases">
        <authorList>
            <consortium name="DOE Joint Genome Institute"/>
            <person name="Kuo A."/>
            <person name="Martino E."/>
            <person name="Perotto S."/>
            <person name="Kohler A."/>
            <person name="Nagy L.G."/>
            <person name="Floudas D."/>
            <person name="Copeland A."/>
            <person name="Barry K.W."/>
            <person name="Cichocki N."/>
            <person name="Veneault-Fourrey C."/>
            <person name="LaButti K."/>
            <person name="Lindquist E.A."/>
            <person name="Lipzen A."/>
            <person name="Lundell T."/>
            <person name="Morin E."/>
            <person name="Murat C."/>
            <person name="Sun H."/>
            <person name="Tunlid A."/>
            <person name="Henrissat B."/>
            <person name="Grigoriev I.V."/>
            <person name="Hibbett D.S."/>
            <person name="Martin F."/>
            <person name="Nordberg H.P."/>
            <person name="Cantor M.N."/>
            <person name="Hua S.X."/>
        </authorList>
    </citation>
    <scope>NUCLEOTIDE SEQUENCE [LARGE SCALE GENOMIC DNA]</scope>
    <source>
        <strain evidence="8 9">Zn</strain>
    </source>
</reference>
<keyword evidence="2 6" id="KW-0812">Transmembrane</keyword>
<dbReference type="STRING" id="913774.A0A0C3GUZ9"/>
<comment type="subcellular location">
    <subcellularLocation>
        <location evidence="1">Membrane</location>
        <topology evidence="1">Multi-pass membrane protein</topology>
    </subcellularLocation>
</comment>
<keyword evidence="4 6" id="KW-0472">Membrane</keyword>
<evidence type="ECO:0000259" key="7">
    <source>
        <dbReference type="PROSITE" id="PS50850"/>
    </source>
</evidence>
<dbReference type="PANTHER" id="PTHR23508:SF10">
    <property type="entry name" value="CARBOXYLIC ACID TRANSPORTER PROTEIN HOMOLOG"/>
    <property type="match status" value="1"/>
</dbReference>
<feature type="transmembrane region" description="Helical" evidence="6">
    <location>
        <begin position="336"/>
        <end position="356"/>
    </location>
</feature>
<keyword evidence="9" id="KW-1185">Reference proteome</keyword>
<dbReference type="InterPro" id="IPR011701">
    <property type="entry name" value="MFS"/>
</dbReference>
<dbReference type="PROSITE" id="PS50850">
    <property type="entry name" value="MFS"/>
    <property type="match status" value="1"/>
</dbReference>
<dbReference type="Proteomes" id="UP000054321">
    <property type="component" value="Unassembled WGS sequence"/>
</dbReference>
<dbReference type="InterPro" id="IPR020846">
    <property type="entry name" value="MFS_dom"/>
</dbReference>
<dbReference type="Pfam" id="PF07690">
    <property type="entry name" value="MFS_1"/>
    <property type="match status" value="1"/>
</dbReference>
<feature type="compositionally biased region" description="Basic and acidic residues" evidence="5">
    <location>
        <begin position="449"/>
        <end position="465"/>
    </location>
</feature>